<keyword evidence="1" id="KW-0812">Transmembrane</keyword>
<comment type="caution">
    <text evidence="2">The sequence shown here is derived from an EMBL/GenBank/DDBJ whole genome shotgun (WGS) entry which is preliminary data.</text>
</comment>
<evidence type="ECO:0000313" key="2">
    <source>
        <dbReference type="EMBL" id="MDS1821257.1"/>
    </source>
</evidence>
<feature type="transmembrane region" description="Helical" evidence="1">
    <location>
        <begin position="12"/>
        <end position="43"/>
    </location>
</feature>
<organism evidence="2 3">
    <name type="scientific">Vibrio parahaemolyticus</name>
    <dbReference type="NCBI Taxonomy" id="670"/>
    <lineage>
        <taxon>Bacteria</taxon>
        <taxon>Pseudomonadati</taxon>
        <taxon>Pseudomonadota</taxon>
        <taxon>Gammaproteobacteria</taxon>
        <taxon>Vibrionales</taxon>
        <taxon>Vibrionaceae</taxon>
        <taxon>Vibrio</taxon>
    </lineage>
</organism>
<dbReference type="Proteomes" id="UP001253193">
    <property type="component" value="Unassembled WGS sequence"/>
</dbReference>
<evidence type="ECO:0000313" key="3">
    <source>
        <dbReference type="Proteomes" id="UP001253193"/>
    </source>
</evidence>
<gene>
    <name evidence="2" type="ORF">QX249_11335</name>
</gene>
<dbReference type="EMBL" id="JAUHGG010000003">
    <property type="protein sequence ID" value="MDS1821257.1"/>
    <property type="molecule type" value="Genomic_DNA"/>
</dbReference>
<dbReference type="RefSeq" id="WP_311020130.1">
    <property type="nucleotide sequence ID" value="NZ_JAUHGG010000003.1"/>
</dbReference>
<protein>
    <submittedName>
        <fullName evidence="2">Uncharacterized protein</fullName>
    </submittedName>
</protein>
<dbReference type="AlphaFoldDB" id="A0AAW8PZ73"/>
<name>A0AAW8PZ73_VIBPH</name>
<evidence type="ECO:0000256" key="1">
    <source>
        <dbReference type="SAM" id="Phobius"/>
    </source>
</evidence>
<sequence length="61" mass="6857">MRKFTYTNWAWVFAAIVAAIFAIYIIGAAISLVFWVAAAFIAAKVTTYVRKKKKNETGKLL</sequence>
<keyword evidence="1" id="KW-1133">Transmembrane helix</keyword>
<accession>A0AAW8PZ73</accession>
<keyword evidence="1" id="KW-0472">Membrane</keyword>
<proteinExistence type="predicted"/>
<reference evidence="2" key="1">
    <citation type="submission" date="2023-06" db="EMBL/GenBank/DDBJ databases">
        <title>Genomic Diversity of Vibrio spp. and Metagenomic Analysis of Pathogens in Florida Gulf Coastal Waters Following Hurricane Ian.</title>
        <authorList>
            <person name="Brumfield K.D."/>
        </authorList>
    </citation>
    <scope>NUCLEOTIDE SEQUENCE</scope>
    <source>
        <strain evidence="2">WBS2B-138</strain>
    </source>
</reference>